<comment type="caution">
    <text evidence="4">The sequence shown here is derived from an EMBL/GenBank/DDBJ whole genome shotgun (WGS) entry which is preliminary data.</text>
</comment>
<dbReference type="Pfam" id="PF06719">
    <property type="entry name" value="AraC_N"/>
    <property type="match status" value="1"/>
</dbReference>
<keyword evidence="2" id="KW-0804">Transcription</keyword>
<protein>
    <submittedName>
        <fullName evidence="4">AraC family transcriptional regulator</fullName>
    </submittedName>
</protein>
<keyword evidence="1" id="KW-0805">Transcription regulation</keyword>
<evidence type="ECO:0000313" key="4">
    <source>
        <dbReference type="EMBL" id="PQO28787.1"/>
    </source>
</evidence>
<evidence type="ECO:0000256" key="2">
    <source>
        <dbReference type="ARBA" id="ARBA00023163"/>
    </source>
</evidence>
<gene>
    <name evidence="4" type="ORF">C5Y98_23700</name>
</gene>
<organism evidence="4 5">
    <name type="scientific">Blastopirellula marina</name>
    <dbReference type="NCBI Taxonomy" id="124"/>
    <lineage>
        <taxon>Bacteria</taxon>
        <taxon>Pseudomonadati</taxon>
        <taxon>Planctomycetota</taxon>
        <taxon>Planctomycetia</taxon>
        <taxon>Pirellulales</taxon>
        <taxon>Pirellulaceae</taxon>
        <taxon>Blastopirellula</taxon>
    </lineage>
</organism>
<dbReference type="GO" id="GO:0003700">
    <property type="term" value="F:DNA-binding transcription factor activity"/>
    <property type="evidence" value="ECO:0007669"/>
    <property type="project" value="InterPro"/>
</dbReference>
<dbReference type="InterPro" id="IPR009594">
    <property type="entry name" value="Tscrpt_reg_HTH_AraC_N"/>
</dbReference>
<dbReference type="PANTHER" id="PTHR43436:SF2">
    <property type="entry name" value="ARAC_XYLS FAMILY TRANSCRIPTIONAL REGULATOR"/>
    <property type="match status" value="1"/>
</dbReference>
<dbReference type="InterPro" id="IPR018060">
    <property type="entry name" value="HTH_AraC"/>
</dbReference>
<dbReference type="Proteomes" id="UP000239388">
    <property type="component" value="Unassembled WGS sequence"/>
</dbReference>
<sequence>MPSDLNTREQLVHLLRELAVEEGLQETAVTGVRLFRGSQSVPRGPMVYCANIIIVGQGQKRAYLDGQVYQYDPFNYLVSAVPLPAECEAIATPDEPILMVNIDVDMTMVGEMILEMDETLPSGRETPRGISTTPMSDELAGAVIRLLQCLKSPVDCRLLGKQIVREVVYRVLRGEQGGSLRAMASRDDHFPRIARVLKYLHTEYALPISTDDMAKRAAMSSSVFHQHFKLVTASSPLQYLKRIRLDRARSLMIHEGYQAREAALAVGYESPSQFSREFKRLFGRTPLEDTEQMRKLLLPDGAA</sequence>
<dbReference type="SUPFAM" id="SSF46689">
    <property type="entry name" value="Homeodomain-like"/>
    <property type="match status" value="2"/>
</dbReference>
<dbReference type="GO" id="GO:0043565">
    <property type="term" value="F:sequence-specific DNA binding"/>
    <property type="evidence" value="ECO:0007669"/>
    <property type="project" value="InterPro"/>
</dbReference>
<dbReference type="Gene3D" id="1.10.10.60">
    <property type="entry name" value="Homeodomain-like"/>
    <property type="match status" value="2"/>
</dbReference>
<dbReference type="RefSeq" id="WP_105358040.1">
    <property type="nucleotide sequence ID" value="NZ_PUIB01000024.1"/>
</dbReference>
<dbReference type="InterPro" id="IPR009057">
    <property type="entry name" value="Homeodomain-like_sf"/>
</dbReference>
<evidence type="ECO:0000259" key="3">
    <source>
        <dbReference type="PROSITE" id="PS01124"/>
    </source>
</evidence>
<evidence type="ECO:0000256" key="1">
    <source>
        <dbReference type="ARBA" id="ARBA00023015"/>
    </source>
</evidence>
<reference evidence="4 5" key="1">
    <citation type="submission" date="2018-02" db="EMBL/GenBank/DDBJ databases">
        <title>Comparative genomes isolates from brazilian mangrove.</title>
        <authorList>
            <person name="Araujo J.E."/>
            <person name="Taketani R.G."/>
            <person name="Silva M.C.P."/>
            <person name="Loureco M.V."/>
            <person name="Andreote F.D."/>
        </authorList>
    </citation>
    <scope>NUCLEOTIDE SEQUENCE [LARGE SCALE GENOMIC DNA]</scope>
    <source>
        <strain evidence="4 5">NAP PRIS-MGV</strain>
    </source>
</reference>
<feature type="domain" description="HTH araC/xylS-type" evidence="3">
    <location>
        <begin position="194"/>
        <end position="292"/>
    </location>
</feature>
<dbReference type="SMART" id="SM00342">
    <property type="entry name" value="HTH_ARAC"/>
    <property type="match status" value="1"/>
</dbReference>
<dbReference type="EMBL" id="PUIB01000024">
    <property type="protein sequence ID" value="PQO28787.1"/>
    <property type="molecule type" value="Genomic_DNA"/>
</dbReference>
<accession>A0A2S8F9F9</accession>
<dbReference type="Pfam" id="PF12833">
    <property type="entry name" value="HTH_18"/>
    <property type="match status" value="1"/>
</dbReference>
<name>A0A2S8F9F9_9BACT</name>
<evidence type="ECO:0000313" key="5">
    <source>
        <dbReference type="Proteomes" id="UP000239388"/>
    </source>
</evidence>
<proteinExistence type="predicted"/>
<dbReference type="PROSITE" id="PS01124">
    <property type="entry name" value="HTH_ARAC_FAMILY_2"/>
    <property type="match status" value="1"/>
</dbReference>
<dbReference type="AlphaFoldDB" id="A0A2S8F9F9"/>
<dbReference type="PANTHER" id="PTHR43436">
    <property type="entry name" value="ARAC-FAMILY TRANSCRIPTIONAL REGULATOR"/>
    <property type="match status" value="1"/>
</dbReference>
<dbReference type="OrthoDB" id="34150at2"/>